<gene>
    <name evidence="1" type="ORF">BN11_520023</name>
</gene>
<dbReference type="OrthoDB" id="9801102at2"/>
<dbReference type="InterPro" id="IPR007711">
    <property type="entry name" value="HigB-1"/>
</dbReference>
<dbReference type="RefSeq" id="WP_048695367.1">
    <property type="nucleotide sequence ID" value="NZ_HG764815.1"/>
</dbReference>
<evidence type="ECO:0000313" key="1">
    <source>
        <dbReference type="EMBL" id="CCH75148.1"/>
    </source>
</evidence>
<sequence>MQIEYGDETLRRLAEDPDFAPRQWSRDVIRAYRKKIQLLGAAKDERDLRQLRGLRLKELSGKRAGTSSIRLNDQYRLVLRFRTDPEGRVVIVLELVDYH</sequence>
<dbReference type="Proteomes" id="UP000035763">
    <property type="component" value="Unassembled WGS sequence"/>
</dbReference>
<dbReference type="Pfam" id="PF05015">
    <property type="entry name" value="HigB-like_toxin"/>
    <property type="match status" value="1"/>
</dbReference>
<dbReference type="AlphaFoldDB" id="W6JZU3"/>
<keyword evidence="2" id="KW-1185">Reference proteome</keyword>
<dbReference type="SUPFAM" id="SSF143011">
    <property type="entry name" value="RelE-like"/>
    <property type="match status" value="1"/>
</dbReference>
<protein>
    <submittedName>
        <fullName evidence="1">Plasmid maintenance system killer</fullName>
    </submittedName>
</protein>
<dbReference type="Gene3D" id="3.30.2310.20">
    <property type="entry name" value="RelE-like"/>
    <property type="match status" value="1"/>
</dbReference>
<reference evidence="1 2" key="1">
    <citation type="journal article" date="2013" name="ISME J.">
        <title>A metabolic model for members of the genus Tetrasphaera involved in enhanced biological phosphorus removal.</title>
        <authorList>
            <person name="Kristiansen R."/>
            <person name="Nguyen H.T.T."/>
            <person name="Saunders A.M."/>
            <person name="Nielsen J.L."/>
            <person name="Wimmer R."/>
            <person name="Le V.Q."/>
            <person name="McIlroy S.J."/>
            <person name="Petrovski S."/>
            <person name="Seviour R.J."/>
            <person name="Calteau A."/>
            <person name="Nielsen K.L."/>
            <person name="Nielsen P.H."/>
        </authorList>
    </citation>
    <scope>NUCLEOTIDE SEQUENCE [LARGE SCALE GENOMIC DNA]</scope>
    <source>
        <strain evidence="1 2">Ben110</strain>
    </source>
</reference>
<comment type="caution">
    <text evidence="1">The sequence shown here is derived from an EMBL/GenBank/DDBJ whole genome shotgun (WGS) entry which is preliminary data.</text>
</comment>
<dbReference type="STRING" id="1193182.BN11_520023"/>
<organism evidence="1 2">
    <name type="scientific">Nostocoides australiense Ben110</name>
    <dbReference type="NCBI Taxonomy" id="1193182"/>
    <lineage>
        <taxon>Bacteria</taxon>
        <taxon>Bacillati</taxon>
        <taxon>Actinomycetota</taxon>
        <taxon>Actinomycetes</taxon>
        <taxon>Micrococcales</taxon>
        <taxon>Intrasporangiaceae</taxon>
        <taxon>Nostocoides</taxon>
    </lineage>
</organism>
<accession>W6JZU3</accession>
<dbReference type="InterPro" id="IPR035093">
    <property type="entry name" value="RelE/ParE_toxin_dom_sf"/>
</dbReference>
<name>W6JZU3_9MICO</name>
<proteinExistence type="predicted"/>
<evidence type="ECO:0000313" key="2">
    <source>
        <dbReference type="Proteomes" id="UP000035763"/>
    </source>
</evidence>
<dbReference type="EMBL" id="CAJA01000468">
    <property type="protein sequence ID" value="CCH75148.1"/>
    <property type="molecule type" value="Genomic_DNA"/>
</dbReference>
<dbReference type="PANTHER" id="PTHR40266">
    <property type="entry name" value="TOXIN HIGB-1"/>
    <property type="match status" value="1"/>
</dbReference>
<dbReference type="PANTHER" id="PTHR40266:SF2">
    <property type="entry name" value="TOXIN HIGB-1"/>
    <property type="match status" value="1"/>
</dbReference>